<dbReference type="AlphaFoldDB" id="A0A833RQ89"/>
<reference evidence="3" key="1">
    <citation type="submission" date="2020-01" db="EMBL/GenBank/DDBJ databases">
        <title>Genome sequence of Kobresia littledalei, the first chromosome-level genome in the family Cyperaceae.</title>
        <authorList>
            <person name="Qu G."/>
        </authorList>
    </citation>
    <scope>NUCLEOTIDE SEQUENCE</scope>
    <source>
        <strain evidence="3">C.B.Clarke</strain>
        <tissue evidence="3">Leaf</tissue>
    </source>
</reference>
<dbReference type="EMBL" id="SWLB01000003">
    <property type="protein sequence ID" value="KAF3339921.1"/>
    <property type="molecule type" value="Genomic_DNA"/>
</dbReference>
<accession>A0A833RQ89</accession>
<sequence length="264" mass="29660">MASEADQNQPAKKPTLSTDQEEEQQDLDFISRLPDKTLHTILSKLEIRDAAVTTAVSKRCVCFSVVEELSIFDTSSHSCYQIPTPVLFCNTIVKLKIRSCRLVVLLKLIGLRSVKSLILTNISVEDDDPKDDFTVQGNGKVVHYRLFQGQEHCHLCTEFESDIDEESDGSFFGSEGTDDEEIDGGIDDEEIDGGFSVSNSEKTCEETNEPTNLMDILNGLHRLKDLRLYFSNDYRMDGLTNKSISKVLLGRAEEIMPLFPLQLQ</sequence>
<evidence type="ECO:0000259" key="2">
    <source>
        <dbReference type="PROSITE" id="PS50181"/>
    </source>
</evidence>
<evidence type="ECO:0000313" key="4">
    <source>
        <dbReference type="Proteomes" id="UP000623129"/>
    </source>
</evidence>
<dbReference type="InterPro" id="IPR036047">
    <property type="entry name" value="F-box-like_dom_sf"/>
</dbReference>
<dbReference type="SUPFAM" id="SSF81383">
    <property type="entry name" value="F-box domain"/>
    <property type="match status" value="1"/>
</dbReference>
<dbReference type="OrthoDB" id="773549at2759"/>
<gene>
    <name evidence="3" type="ORF">FCM35_KLT15692</name>
</gene>
<comment type="caution">
    <text evidence="3">The sequence shown here is derived from an EMBL/GenBank/DDBJ whole genome shotgun (WGS) entry which is preliminary data.</text>
</comment>
<dbReference type="InterPro" id="IPR001810">
    <property type="entry name" value="F-box_dom"/>
</dbReference>
<feature type="domain" description="F-box" evidence="2">
    <location>
        <begin position="27"/>
        <end position="75"/>
    </location>
</feature>
<dbReference type="PROSITE" id="PS50181">
    <property type="entry name" value="FBOX"/>
    <property type="match status" value="1"/>
</dbReference>
<feature type="region of interest" description="Disordered" evidence="1">
    <location>
        <begin position="1"/>
        <end position="23"/>
    </location>
</feature>
<keyword evidence="4" id="KW-1185">Reference proteome</keyword>
<evidence type="ECO:0000313" key="3">
    <source>
        <dbReference type="EMBL" id="KAF3339921.1"/>
    </source>
</evidence>
<organism evidence="3 4">
    <name type="scientific">Carex littledalei</name>
    <dbReference type="NCBI Taxonomy" id="544730"/>
    <lineage>
        <taxon>Eukaryota</taxon>
        <taxon>Viridiplantae</taxon>
        <taxon>Streptophyta</taxon>
        <taxon>Embryophyta</taxon>
        <taxon>Tracheophyta</taxon>
        <taxon>Spermatophyta</taxon>
        <taxon>Magnoliopsida</taxon>
        <taxon>Liliopsida</taxon>
        <taxon>Poales</taxon>
        <taxon>Cyperaceae</taxon>
        <taxon>Cyperoideae</taxon>
        <taxon>Cariceae</taxon>
        <taxon>Carex</taxon>
        <taxon>Carex subgen. Euthyceras</taxon>
    </lineage>
</organism>
<protein>
    <recommendedName>
        <fullName evidence="2">F-box domain-containing protein</fullName>
    </recommendedName>
</protein>
<evidence type="ECO:0000256" key="1">
    <source>
        <dbReference type="SAM" id="MobiDB-lite"/>
    </source>
</evidence>
<feature type="compositionally biased region" description="Polar residues" evidence="1">
    <location>
        <begin position="1"/>
        <end position="18"/>
    </location>
</feature>
<dbReference type="Proteomes" id="UP000623129">
    <property type="component" value="Unassembled WGS sequence"/>
</dbReference>
<proteinExistence type="predicted"/>
<name>A0A833RQ89_9POAL</name>